<reference evidence="1 2" key="1">
    <citation type="submission" date="2024-09" db="EMBL/GenBank/DDBJ databases">
        <title>Chromosome-scale assembly of Riccia sorocarpa.</title>
        <authorList>
            <person name="Paukszto L."/>
        </authorList>
    </citation>
    <scope>NUCLEOTIDE SEQUENCE [LARGE SCALE GENOMIC DNA]</scope>
    <source>
        <strain evidence="1">LP-2024</strain>
        <tissue evidence="1">Aerial parts of the thallus</tissue>
    </source>
</reference>
<gene>
    <name evidence="1" type="ORF">R1sor_024802</name>
</gene>
<keyword evidence="2" id="KW-1185">Reference proteome</keyword>
<evidence type="ECO:0008006" key="3">
    <source>
        <dbReference type="Google" id="ProtNLM"/>
    </source>
</evidence>
<accession>A0ABD3GT41</accession>
<dbReference type="AlphaFoldDB" id="A0ABD3GT41"/>
<name>A0ABD3GT41_9MARC</name>
<organism evidence="1 2">
    <name type="scientific">Riccia sorocarpa</name>
    <dbReference type="NCBI Taxonomy" id="122646"/>
    <lineage>
        <taxon>Eukaryota</taxon>
        <taxon>Viridiplantae</taxon>
        <taxon>Streptophyta</taxon>
        <taxon>Embryophyta</taxon>
        <taxon>Marchantiophyta</taxon>
        <taxon>Marchantiopsida</taxon>
        <taxon>Marchantiidae</taxon>
        <taxon>Marchantiales</taxon>
        <taxon>Ricciaceae</taxon>
        <taxon>Riccia</taxon>
    </lineage>
</organism>
<dbReference type="EMBL" id="JBJQOH010000007">
    <property type="protein sequence ID" value="KAL3681846.1"/>
    <property type="molecule type" value="Genomic_DNA"/>
</dbReference>
<evidence type="ECO:0000313" key="2">
    <source>
        <dbReference type="Proteomes" id="UP001633002"/>
    </source>
</evidence>
<dbReference type="Proteomes" id="UP001633002">
    <property type="component" value="Unassembled WGS sequence"/>
</dbReference>
<proteinExistence type="predicted"/>
<protein>
    <recommendedName>
        <fullName evidence="3">Lectin</fullName>
    </recommendedName>
</protein>
<evidence type="ECO:0000313" key="1">
    <source>
        <dbReference type="EMBL" id="KAL3681846.1"/>
    </source>
</evidence>
<sequence>MSTRVNTANRSVWGSTPFKPGTEKDLHYNLQMDGTTFEEVVTHAANPATGHPVVQIVKMVVLLEKEATSIQADPGGGIITDLVTRARGSVAQLFPEAQISQVVFSYIVINTTITTETFIVENGRIHRGEWSWQ</sequence>
<comment type="caution">
    <text evidence="1">The sequence shown here is derived from an EMBL/GenBank/DDBJ whole genome shotgun (WGS) entry which is preliminary data.</text>
</comment>